<dbReference type="Proteomes" id="UP000008291">
    <property type="component" value="Chromosome"/>
</dbReference>
<dbReference type="EMBL" id="CP000116">
    <property type="protein sequence ID" value="AAZ95957.1"/>
    <property type="molecule type" value="Genomic_DNA"/>
</dbReference>
<protein>
    <submittedName>
        <fullName evidence="1">Uncharacterized protein</fullName>
    </submittedName>
</protein>
<accession>Q3SMT3</accession>
<gene>
    <name evidence="1" type="ordered locus">Tbd_0004</name>
</gene>
<organism evidence="1 2">
    <name type="scientific">Thiobacillus denitrificans (strain ATCC 25259 / T1)</name>
    <dbReference type="NCBI Taxonomy" id="292415"/>
    <lineage>
        <taxon>Bacteria</taxon>
        <taxon>Pseudomonadati</taxon>
        <taxon>Pseudomonadota</taxon>
        <taxon>Betaproteobacteria</taxon>
        <taxon>Nitrosomonadales</taxon>
        <taxon>Thiobacillaceae</taxon>
        <taxon>Thiobacillus</taxon>
    </lineage>
</organism>
<dbReference type="STRING" id="292415.Tbd_0004"/>
<evidence type="ECO:0000313" key="1">
    <source>
        <dbReference type="EMBL" id="AAZ95957.1"/>
    </source>
</evidence>
<dbReference type="AlphaFoldDB" id="Q3SMT3"/>
<keyword evidence="2" id="KW-1185">Reference proteome</keyword>
<proteinExistence type="predicted"/>
<reference evidence="1 2" key="1">
    <citation type="journal article" date="2006" name="J. Bacteriol.">
        <title>The genome sequence of the obligately chemolithoautotrophic, facultatively anaerobic bacterium Thiobacillus denitrificans.</title>
        <authorList>
            <person name="Beller H.R."/>
            <person name="Chain P.S."/>
            <person name="Letain T.E."/>
            <person name="Chakicherla A."/>
            <person name="Larimer F.W."/>
            <person name="Richardson P.M."/>
            <person name="Coleman M.A."/>
            <person name="Wood A.P."/>
            <person name="Kelly D.P."/>
        </authorList>
    </citation>
    <scope>NUCLEOTIDE SEQUENCE [LARGE SCALE GENOMIC DNA]</scope>
    <source>
        <strain evidence="1 2">ATCC 25259</strain>
    </source>
</reference>
<dbReference type="KEGG" id="tbd:Tbd_0004"/>
<name>Q3SMT3_THIDA</name>
<dbReference type="HOGENOM" id="CLU_2025683_0_0_4"/>
<evidence type="ECO:0000313" key="2">
    <source>
        <dbReference type="Proteomes" id="UP000008291"/>
    </source>
</evidence>
<sequence length="122" mass="13266">MDFVQIRKVERPTTLVGLSFVAICFPPLLHLKSRSRITGATRLRSSASYIAERLISSQAQKSSGQASIQQLLSTVITPGARSLTPEPKGNEADPGVVVSLNFVRDRLPSRHSVVRLWTSGPA</sequence>